<evidence type="ECO:0000256" key="5">
    <source>
        <dbReference type="ARBA" id="ARBA00023163"/>
    </source>
</evidence>
<dbReference type="SUPFAM" id="SSF75625">
    <property type="entry name" value="YebC-like"/>
    <property type="match status" value="1"/>
</dbReference>
<dbReference type="NCBIfam" id="NF009044">
    <property type="entry name" value="PRK12378.1"/>
    <property type="match status" value="1"/>
</dbReference>
<dbReference type="InterPro" id="IPR026564">
    <property type="entry name" value="Transcrip_reg_TACO1-like_dom3"/>
</dbReference>
<comment type="subcellular location">
    <subcellularLocation>
        <location evidence="6">Cytoplasm</location>
    </subcellularLocation>
</comment>
<dbReference type="Pfam" id="PF20772">
    <property type="entry name" value="TACO1_YebC_N"/>
    <property type="match status" value="1"/>
</dbReference>
<evidence type="ECO:0000256" key="6">
    <source>
        <dbReference type="HAMAP-Rule" id="MF_00693"/>
    </source>
</evidence>
<dbReference type="Pfam" id="PF01709">
    <property type="entry name" value="Transcrip_reg"/>
    <property type="match status" value="1"/>
</dbReference>
<dbReference type="InterPro" id="IPR048300">
    <property type="entry name" value="TACO1_YebC-like_2nd/3rd_dom"/>
</dbReference>
<comment type="similarity">
    <text evidence="1 6">Belongs to the TACO1 family.</text>
</comment>
<dbReference type="PANTHER" id="PTHR12532">
    <property type="entry name" value="TRANSLATIONAL ACTIVATOR OF CYTOCHROME C OXIDASE 1"/>
    <property type="match status" value="1"/>
</dbReference>
<evidence type="ECO:0000256" key="2">
    <source>
        <dbReference type="ARBA" id="ARBA00022490"/>
    </source>
</evidence>
<keyword evidence="2 6" id="KW-0963">Cytoplasm</keyword>
<protein>
    <recommendedName>
        <fullName evidence="6">Probable transcriptional regulatory protein QEH59_10975</fullName>
    </recommendedName>
</protein>
<proteinExistence type="inferred from homology"/>
<accession>A0ABU1AJF4</accession>
<dbReference type="InterPro" id="IPR049083">
    <property type="entry name" value="TACO1_YebC_N"/>
</dbReference>
<keyword evidence="5 6" id="KW-0804">Transcription</keyword>
<evidence type="ECO:0000259" key="7">
    <source>
        <dbReference type="Pfam" id="PF01709"/>
    </source>
</evidence>
<feature type="domain" description="TACO1/YebC-like second and third" evidence="7">
    <location>
        <begin position="82"/>
        <end position="238"/>
    </location>
</feature>
<dbReference type="EMBL" id="JARXIC010000016">
    <property type="protein sequence ID" value="MDQ8194952.1"/>
    <property type="molecule type" value="Genomic_DNA"/>
</dbReference>
<dbReference type="HAMAP" id="MF_00693">
    <property type="entry name" value="Transcrip_reg_TACO1"/>
    <property type="match status" value="1"/>
</dbReference>
<dbReference type="PANTHER" id="PTHR12532:SF6">
    <property type="entry name" value="TRANSCRIPTIONAL REGULATORY PROTEIN YEBC-RELATED"/>
    <property type="match status" value="1"/>
</dbReference>
<name>A0ABU1AJF4_9BACT</name>
<dbReference type="GO" id="GO:0003677">
    <property type="term" value="F:DNA binding"/>
    <property type="evidence" value="ECO:0007669"/>
    <property type="project" value="UniProtKB-KW"/>
</dbReference>
<dbReference type="Gene3D" id="1.10.10.200">
    <property type="match status" value="1"/>
</dbReference>
<gene>
    <name evidence="9" type="ORF">QEH59_10975</name>
</gene>
<dbReference type="Gene3D" id="3.30.70.980">
    <property type="match status" value="2"/>
</dbReference>
<evidence type="ECO:0000313" key="10">
    <source>
        <dbReference type="Proteomes" id="UP001243717"/>
    </source>
</evidence>
<feature type="domain" description="TACO1/YebC-like N-terminal" evidence="8">
    <location>
        <begin position="5"/>
        <end position="76"/>
    </location>
</feature>
<evidence type="ECO:0000256" key="3">
    <source>
        <dbReference type="ARBA" id="ARBA00023015"/>
    </source>
</evidence>
<dbReference type="InterPro" id="IPR029072">
    <property type="entry name" value="YebC-like"/>
</dbReference>
<evidence type="ECO:0000313" key="9">
    <source>
        <dbReference type="EMBL" id="MDQ8194952.1"/>
    </source>
</evidence>
<keyword evidence="4 6" id="KW-0238">DNA-binding</keyword>
<evidence type="ECO:0000256" key="1">
    <source>
        <dbReference type="ARBA" id="ARBA00008724"/>
    </source>
</evidence>
<reference evidence="9 10" key="1">
    <citation type="submission" date="2023-04" db="EMBL/GenBank/DDBJ databases">
        <title>A novel bacteria isolated from coastal sediment.</title>
        <authorList>
            <person name="Liu X.-J."/>
            <person name="Du Z.-J."/>
        </authorList>
    </citation>
    <scope>NUCLEOTIDE SEQUENCE [LARGE SCALE GENOMIC DNA]</scope>
    <source>
        <strain evidence="9 10">SDUM461004</strain>
    </source>
</reference>
<dbReference type="NCBIfam" id="TIGR01033">
    <property type="entry name" value="YebC/PmpR family DNA-binding transcriptional regulator"/>
    <property type="match status" value="1"/>
</dbReference>
<dbReference type="Proteomes" id="UP001243717">
    <property type="component" value="Unassembled WGS sequence"/>
</dbReference>
<sequence>MSGHSKWATIKRAKGAADAKRGKIFSVISKDLTLAAREGGGDPAMNPRLRTVIAKAKSANMPLDNVDRAIKKGTGELPGVTYEELVYEGYGAGGVGIIVEITTDNKNRSASEVRSTMTKNAGNLAGVGAVAFQFDRKGQIIIDSSKISEEALMDIALEAGAEDIKNEGTHFEVICPMVDYDSLSQALNEQNIETESSELAYIPNIMVPVEDKETARKVLHLIEKLDDLEDVKAVHSNMDLADDLLDDEDA</sequence>
<organism evidence="9 10">
    <name type="scientific">Thalassobacterium sedimentorum</name>
    <dbReference type="NCBI Taxonomy" id="3041258"/>
    <lineage>
        <taxon>Bacteria</taxon>
        <taxon>Pseudomonadati</taxon>
        <taxon>Verrucomicrobiota</taxon>
        <taxon>Opitutia</taxon>
        <taxon>Puniceicoccales</taxon>
        <taxon>Coraliomargaritaceae</taxon>
        <taxon>Thalassobacterium</taxon>
    </lineage>
</organism>
<dbReference type="InterPro" id="IPR002876">
    <property type="entry name" value="Transcrip_reg_TACO1-like"/>
</dbReference>
<keyword evidence="10" id="KW-1185">Reference proteome</keyword>
<dbReference type="InterPro" id="IPR017856">
    <property type="entry name" value="Integrase-like_N"/>
</dbReference>
<keyword evidence="3 6" id="KW-0805">Transcription regulation</keyword>
<evidence type="ECO:0000256" key="4">
    <source>
        <dbReference type="ARBA" id="ARBA00023125"/>
    </source>
</evidence>
<dbReference type="NCBIfam" id="NF001030">
    <property type="entry name" value="PRK00110.1"/>
    <property type="match status" value="1"/>
</dbReference>
<evidence type="ECO:0000259" key="8">
    <source>
        <dbReference type="Pfam" id="PF20772"/>
    </source>
</evidence>
<dbReference type="RefSeq" id="WP_308985414.1">
    <property type="nucleotide sequence ID" value="NZ_JARXIC010000016.1"/>
</dbReference>
<comment type="caution">
    <text evidence="9">The sequence shown here is derived from an EMBL/GenBank/DDBJ whole genome shotgun (WGS) entry which is preliminary data.</text>
</comment>